<evidence type="ECO:0000259" key="2">
    <source>
        <dbReference type="Pfam" id="PF03372"/>
    </source>
</evidence>
<dbReference type="SUPFAM" id="SSF56219">
    <property type="entry name" value="DNase I-like"/>
    <property type="match status" value="1"/>
</dbReference>
<dbReference type="InterPro" id="IPR036691">
    <property type="entry name" value="Endo/exonu/phosph_ase_sf"/>
</dbReference>
<dbReference type="GO" id="GO:0004527">
    <property type="term" value="F:exonuclease activity"/>
    <property type="evidence" value="ECO:0007669"/>
    <property type="project" value="UniProtKB-KW"/>
</dbReference>
<reference evidence="3 4" key="1">
    <citation type="submission" date="2019-05" db="EMBL/GenBank/DDBJ databases">
        <authorList>
            <consortium name="Science for Life Laboratories"/>
        </authorList>
    </citation>
    <scope>NUCLEOTIDE SEQUENCE [LARGE SCALE GENOMIC DNA]</scope>
    <source>
        <strain evidence="3">Soil9</strain>
    </source>
</reference>
<name>A0A6P2D6P0_9BACT</name>
<evidence type="ECO:0000313" key="4">
    <source>
        <dbReference type="Proteomes" id="UP000464178"/>
    </source>
</evidence>
<gene>
    <name evidence="3" type="ORF">SOIL9_09490</name>
</gene>
<keyword evidence="1" id="KW-0472">Membrane</keyword>
<keyword evidence="3" id="KW-0255">Endonuclease</keyword>
<feature type="transmembrane region" description="Helical" evidence="1">
    <location>
        <begin position="59"/>
        <end position="81"/>
    </location>
</feature>
<evidence type="ECO:0000256" key="1">
    <source>
        <dbReference type="SAM" id="Phobius"/>
    </source>
</evidence>
<accession>A0A6P2D6P0</accession>
<keyword evidence="3" id="KW-0269">Exonuclease</keyword>
<dbReference type="Pfam" id="PF03372">
    <property type="entry name" value="Exo_endo_phos"/>
    <property type="match status" value="1"/>
</dbReference>
<dbReference type="EMBL" id="LR593886">
    <property type="protein sequence ID" value="VTR96981.1"/>
    <property type="molecule type" value="Genomic_DNA"/>
</dbReference>
<dbReference type="KEGG" id="gms:SOIL9_09490"/>
<dbReference type="AlphaFoldDB" id="A0A6P2D6P0"/>
<sequence>MNIPSGDPPQLFSLDHTPRPRSSLRRRFIAIGGWGCLVLALSLWGVLRCADSWPPATVVMFAPLYLVALLPGALLVVAAVFHRRALRPLVPAFVVTIGPVAGFCVPWNSASGGDVPAGLRLRVLTCNAHYSRVPAAPLDNLVTETRPDVVLLQEWNSKNRSEVLTGPEWHIHRDSGHFLASRYPIRRVEPLGNRSAGTQGSVTRYILGARSESVVLFSIHLASPRDGLSEVAKGDAFGMDNILANSELRWIQSRNLADWAGRVEGPVVLAGDFNTPPHSDIFRQVWNGYENAFTSAGWGWGYTFIVRGAAVRIDHILVGGGGRAIACWVGPNIGSPHRPVIADLAWPGGESKVQ</sequence>
<keyword evidence="3" id="KW-0378">Hydrolase</keyword>
<dbReference type="Proteomes" id="UP000464178">
    <property type="component" value="Chromosome"/>
</dbReference>
<dbReference type="InterPro" id="IPR005135">
    <property type="entry name" value="Endo/exonuclease/phosphatase"/>
</dbReference>
<dbReference type="Gene3D" id="3.60.10.10">
    <property type="entry name" value="Endonuclease/exonuclease/phosphatase"/>
    <property type="match status" value="1"/>
</dbReference>
<proteinExistence type="predicted"/>
<feature type="domain" description="Endonuclease/exonuclease/phosphatase" evidence="2">
    <location>
        <begin position="124"/>
        <end position="337"/>
    </location>
</feature>
<keyword evidence="1" id="KW-1133">Transmembrane helix</keyword>
<keyword evidence="4" id="KW-1185">Reference proteome</keyword>
<keyword evidence="1" id="KW-0812">Transmembrane</keyword>
<feature type="transmembrane region" description="Helical" evidence="1">
    <location>
        <begin position="28"/>
        <end position="47"/>
    </location>
</feature>
<organism evidence="3 4">
    <name type="scientific">Gemmata massiliana</name>
    <dbReference type="NCBI Taxonomy" id="1210884"/>
    <lineage>
        <taxon>Bacteria</taxon>
        <taxon>Pseudomonadati</taxon>
        <taxon>Planctomycetota</taxon>
        <taxon>Planctomycetia</taxon>
        <taxon>Gemmatales</taxon>
        <taxon>Gemmataceae</taxon>
        <taxon>Gemmata</taxon>
    </lineage>
</organism>
<dbReference type="GO" id="GO:0004519">
    <property type="term" value="F:endonuclease activity"/>
    <property type="evidence" value="ECO:0007669"/>
    <property type="project" value="UniProtKB-KW"/>
</dbReference>
<protein>
    <recommendedName>
        <fullName evidence="2">Endonuclease/exonuclease/phosphatase domain-containing protein</fullName>
    </recommendedName>
</protein>
<keyword evidence="3" id="KW-0540">Nuclease</keyword>
<evidence type="ECO:0000313" key="3">
    <source>
        <dbReference type="EMBL" id="VTR96981.1"/>
    </source>
</evidence>